<protein>
    <submittedName>
        <fullName evidence="3">Glyco_hydro_38C domain-containing protein</fullName>
    </submittedName>
</protein>
<name>A0A158RDV6_HYDTA</name>
<dbReference type="AlphaFoldDB" id="A0A158RDV6"/>
<dbReference type="OrthoDB" id="6257990at2759"/>
<dbReference type="STRING" id="6205.A0A158RDV6"/>
<dbReference type="EMBL" id="UYWX01020294">
    <property type="protein sequence ID" value="VDM30303.1"/>
    <property type="molecule type" value="Genomic_DNA"/>
</dbReference>
<keyword evidence="2" id="KW-1185">Reference proteome</keyword>
<reference evidence="1 2" key="2">
    <citation type="submission" date="2018-11" db="EMBL/GenBank/DDBJ databases">
        <authorList>
            <consortium name="Pathogen Informatics"/>
        </authorList>
    </citation>
    <scope>NUCLEOTIDE SEQUENCE [LARGE SCALE GENOMIC DNA]</scope>
</reference>
<gene>
    <name evidence="1" type="ORF">TTAC_LOCUS6142</name>
</gene>
<evidence type="ECO:0000313" key="3">
    <source>
        <dbReference type="WBParaSite" id="TTAC_0000615701-mRNA-1"/>
    </source>
</evidence>
<evidence type="ECO:0000313" key="1">
    <source>
        <dbReference type="EMBL" id="VDM30303.1"/>
    </source>
</evidence>
<dbReference type="Proteomes" id="UP000274429">
    <property type="component" value="Unassembled WGS sequence"/>
</dbReference>
<reference evidence="3" key="1">
    <citation type="submission" date="2016-04" db="UniProtKB">
        <authorList>
            <consortium name="WormBaseParasite"/>
        </authorList>
    </citation>
    <scope>IDENTIFICATION</scope>
</reference>
<evidence type="ECO:0000313" key="2">
    <source>
        <dbReference type="Proteomes" id="UP000274429"/>
    </source>
</evidence>
<proteinExistence type="predicted"/>
<dbReference type="WBParaSite" id="TTAC_0000615701-mRNA-1">
    <property type="protein sequence ID" value="TTAC_0000615701-mRNA-1"/>
    <property type="gene ID" value="TTAC_0000615701"/>
</dbReference>
<organism evidence="3">
    <name type="scientific">Hydatigena taeniaeformis</name>
    <name type="common">Feline tapeworm</name>
    <name type="synonym">Taenia taeniaeformis</name>
    <dbReference type="NCBI Taxonomy" id="6205"/>
    <lineage>
        <taxon>Eukaryota</taxon>
        <taxon>Metazoa</taxon>
        <taxon>Spiralia</taxon>
        <taxon>Lophotrochozoa</taxon>
        <taxon>Platyhelminthes</taxon>
        <taxon>Cestoda</taxon>
        <taxon>Eucestoda</taxon>
        <taxon>Cyclophyllidea</taxon>
        <taxon>Taeniidae</taxon>
        <taxon>Hydatigera</taxon>
    </lineage>
</organism>
<accession>A0A158RDV6</accession>
<sequence>MLFRKQIDGGLTTPVVQRGRLDPLWADVLGDLKVLVDEESKMVVRVPRTHAYAGQYQCACESTDTAKTLVLSSPTAFESTDFLTEAIFQLNYTVVYEGKEVYQGSGASGVIELATRGMGGFFHMLATGVTLADNLRTTTEWSEDGERKNYETVYSQEERVQLYPGVKALSNWTELVNRVETQAVYPDAEDNETVIYRWSLPSQMPGSNITNVFHIVGKLFVQLISTGVGRQEKATAY</sequence>